<keyword evidence="13" id="KW-1185">Reference proteome</keyword>
<evidence type="ECO:0000259" key="10">
    <source>
        <dbReference type="Pfam" id="PF07730"/>
    </source>
</evidence>
<dbReference type="RefSeq" id="WP_005458153.1">
    <property type="nucleotide sequence ID" value="NZ_CM001440.1"/>
</dbReference>
<feature type="transmembrane region" description="Helical" evidence="9">
    <location>
        <begin position="170"/>
        <end position="197"/>
    </location>
</feature>
<dbReference type="Gene3D" id="1.20.5.1930">
    <property type="match status" value="1"/>
</dbReference>
<evidence type="ECO:0000256" key="8">
    <source>
        <dbReference type="ARBA" id="ARBA00023012"/>
    </source>
</evidence>
<feature type="domain" description="Signal transduction histidine kinase subgroup 3 dimerisation and phosphoacceptor" evidence="10">
    <location>
        <begin position="234"/>
        <end position="298"/>
    </location>
</feature>
<evidence type="ECO:0000259" key="11">
    <source>
        <dbReference type="Pfam" id="PF13796"/>
    </source>
</evidence>
<dbReference type="HOGENOM" id="CLU_000445_20_2_11"/>
<evidence type="ECO:0000256" key="4">
    <source>
        <dbReference type="ARBA" id="ARBA00022679"/>
    </source>
</evidence>
<keyword evidence="9" id="KW-1133">Transmembrane helix</keyword>
<dbReference type="EC" id="2.7.13.3" evidence="2"/>
<keyword evidence="9" id="KW-0812">Transmembrane</keyword>
<dbReference type="STRING" id="882082.SaccyDRAFT_3557"/>
<evidence type="ECO:0000256" key="1">
    <source>
        <dbReference type="ARBA" id="ARBA00000085"/>
    </source>
</evidence>
<dbReference type="CDD" id="cd16917">
    <property type="entry name" value="HATPase_UhpB-NarQ-NarX-like"/>
    <property type="match status" value="1"/>
</dbReference>
<feature type="transmembrane region" description="Helical" evidence="9">
    <location>
        <begin position="52"/>
        <end position="75"/>
    </location>
</feature>
<evidence type="ECO:0000256" key="2">
    <source>
        <dbReference type="ARBA" id="ARBA00012438"/>
    </source>
</evidence>
<keyword evidence="3" id="KW-0597">Phosphoprotein</keyword>
<dbReference type="GO" id="GO:0046983">
    <property type="term" value="F:protein dimerization activity"/>
    <property type="evidence" value="ECO:0007669"/>
    <property type="project" value="InterPro"/>
</dbReference>
<keyword evidence="7" id="KW-0067">ATP-binding</keyword>
<dbReference type="Pfam" id="PF13796">
    <property type="entry name" value="Sensor"/>
    <property type="match status" value="1"/>
</dbReference>
<dbReference type="GO" id="GO:0000155">
    <property type="term" value="F:phosphorelay sensor kinase activity"/>
    <property type="evidence" value="ECO:0007669"/>
    <property type="project" value="InterPro"/>
</dbReference>
<evidence type="ECO:0000256" key="5">
    <source>
        <dbReference type="ARBA" id="ARBA00022741"/>
    </source>
</evidence>
<accession>H5XCY8</accession>
<evidence type="ECO:0000256" key="9">
    <source>
        <dbReference type="SAM" id="Phobius"/>
    </source>
</evidence>
<name>H5XCY8_9PSEU</name>
<evidence type="ECO:0000256" key="3">
    <source>
        <dbReference type="ARBA" id="ARBA00022553"/>
    </source>
</evidence>
<dbReference type="PANTHER" id="PTHR24421:SF10">
    <property type="entry name" value="NITRATE_NITRITE SENSOR PROTEIN NARQ"/>
    <property type="match status" value="1"/>
</dbReference>
<dbReference type="InterPro" id="IPR036890">
    <property type="entry name" value="HATPase_C_sf"/>
</dbReference>
<dbReference type="SUPFAM" id="SSF55874">
    <property type="entry name" value="ATPase domain of HSP90 chaperone/DNA topoisomerase II/histidine kinase"/>
    <property type="match status" value="1"/>
</dbReference>
<dbReference type="InterPro" id="IPR050482">
    <property type="entry name" value="Sensor_HK_TwoCompSys"/>
</dbReference>
<evidence type="ECO:0000313" key="12">
    <source>
        <dbReference type="EMBL" id="EHR62385.1"/>
    </source>
</evidence>
<comment type="catalytic activity">
    <reaction evidence="1">
        <text>ATP + protein L-histidine = ADP + protein N-phospho-L-histidine.</text>
        <dbReference type="EC" id="2.7.13.3"/>
    </reaction>
</comment>
<dbReference type="eggNOG" id="COG4585">
    <property type="taxonomic scope" value="Bacteria"/>
</dbReference>
<keyword evidence="5" id="KW-0547">Nucleotide-binding</keyword>
<dbReference type="InterPro" id="IPR025828">
    <property type="entry name" value="Put_sensor_dom"/>
</dbReference>
<gene>
    <name evidence="12" type="ORF">SaccyDRAFT_3557</name>
</gene>
<dbReference type="Pfam" id="PF07730">
    <property type="entry name" value="HisKA_3"/>
    <property type="match status" value="1"/>
</dbReference>
<protein>
    <recommendedName>
        <fullName evidence="2">histidine kinase</fullName>
        <ecNumber evidence="2">2.7.13.3</ecNumber>
    </recommendedName>
</protein>
<feature type="transmembrane region" description="Helical" evidence="9">
    <location>
        <begin position="117"/>
        <end position="150"/>
    </location>
</feature>
<keyword evidence="9" id="KW-0472">Membrane</keyword>
<dbReference type="Gene3D" id="3.30.565.10">
    <property type="entry name" value="Histidine kinase-like ATPase, C-terminal domain"/>
    <property type="match status" value="1"/>
</dbReference>
<evidence type="ECO:0000256" key="6">
    <source>
        <dbReference type="ARBA" id="ARBA00022777"/>
    </source>
</evidence>
<keyword evidence="4" id="KW-0808">Transferase</keyword>
<reference evidence="12 13" key="1">
    <citation type="submission" date="2011-11" db="EMBL/GenBank/DDBJ databases">
        <title>The Noncontiguous Finished sequence of Saccharomonospora cyanea NA-134.</title>
        <authorList>
            <consortium name="US DOE Joint Genome Institute"/>
            <person name="Lucas S."/>
            <person name="Han J."/>
            <person name="Lapidus A."/>
            <person name="Cheng J.-F."/>
            <person name="Goodwin L."/>
            <person name="Pitluck S."/>
            <person name="Peters L."/>
            <person name="Ovchinnikova G."/>
            <person name="Lu M."/>
            <person name="Detter J.C."/>
            <person name="Han C."/>
            <person name="Tapia R."/>
            <person name="Land M."/>
            <person name="Hauser L."/>
            <person name="Kyrpides N."/>
            <person name="Ivanova N."/>
            <person name="Pagani I."/>
            <person name="Brambilla E.-M."/>
            <person name="Klenk H.-P."/>
            <person name="Woyke T."/>
        </authorList>
    </citation>
    <scope>NUCLEOTIDE SEQUENCE [LARGE SCALE GENOMIC DNA]</scope>
    <source>
        <strain evidence="12 13">NA-134</strain>
    </source>
</reference>
<dbReference type="GO" id="GO:0005524">
    <property type="term" value="F:ATP binding"/>
    <property type="evidence" value="ECO:0007669"/>
    <property type="project" value="UniProtKB-KW"/>
</dbReference>
<evidence type="ECO:0000313" key="13">
    <source>
        <dbReference type="Proteomes" id="UP000002791"/>
    </source>
</evidence>
<dbReference type="Proteomes" id="UP000002791">
    <property type="component" value="Chromosome"/>
</dbReference>
<organism evidence="12 13">
    <name type="scientific">Saccharomonospora cyanea NA-134</name>
    <dbReference type="NCBI Taxonomy" id="882082"/>
    <lineage>
        <taxon>Bacteria</taxon>
        <taxon>Bacillati</taxon>
        <taxon>Actinomycetota</taxon>
        <taxon>Actinomycetes</taxon>
        <taxon>Pseudonocardiales</taxon>
        <taxon>Pseudonocardiaceae</taxon>
        <taxon>Saccharomonospora</taxon>
    </lineage>
</organism>
<feature type="transmembrane region" description="Helical" evidence="9">
    <location>
        <begin position="20"/>
        <end position="46"/>
    </location>
</feature>
<feature type="domain" description="Putative sensor" evidence="11">
    <location>
        <begin position="27"/>
        <end position="206"/>
    </location>
</feature>
<dbReference type="EMBL" id="CM001440">
    <property type="protein sequence ID" value="EHR62385.1"/>
    <property type="molecule type" value="Genomic_DNA"/>
</dbReference>
<dbReference type="PANTHER" id="PTHR24421">
    <property type="entry name" value="NITRATE/NITRITE SENSOR PROTEIN NARX-RELATED"/>
    <property type="match status" value="1"/>
</dbReference>
<keyword evidence="8" id="KW-0902">Two-component regulatory system</keyword>
<proteinExistence type="predicted"/>
<dbReference type="GO" id="GO:0016020">
    <property type="term" value="C:membrane"/>
    <property type="evidence" value="ECO:0007669"/>
    <property type="project" value="InterPro"/>
</dbReference>
<dbReference type="AlphaFoldDB" id="H5XCY8"/>
<dbReference type="InterPro" id="IPR011712">
    <property type="entry name" value="Sig_transdc_His_kin_sub3_dim/P"/>
</dbReference>
<keyword evidence="6 12" id="KW-0418">Kinase</keyword>
<evidence type="ECO:0000256" key="7">
    <source>
        <dbReference type="ARBA" id="ARBA00022840"/>
    </source>
</evidence>
<sequence length="434" mass="46086">MIAEIVRKAMRRRGFVVSAWPWRACVYLASGVVVGVATLVVVVSLLAVGAVFAVLLVGLPLLVAFGLLGLPVAAVERVRARLLGDDPVPNPHSVPDRPGLVPWLRTRWSEPATWRELAYAVLLAVVLWPIDAVAVALLVVVPGALLATPLLLAVDGEEVKVLKAVLVTSGWQAVLAVLVGFVVFALAAYTTTFWAVVRLALTRSLLGGRDSELQGRVVELVRSRARLSEVFEAERRRIERDLHDGAQQRLVALGMTLGLARVATEAEIPALVVTAHEQAKAALADLRELVRGIHPRVLSDRGLPAAVEELSDRSVVPVDVDVDLPRRLPTPVESAAYFVVAEAVANIAKHSEARRAVVTGRLVDDRLVLTVRDDGVGGADPARGSGLTGLADRVAVVDGRLSLSSPPGGPTLLRLEVPCVPTVPSASSSPRTAC</sequence>